<dbReference type="RefSeq" id="WP_285366805.1">
    <property type="nucleotide sequence ID" value="NZ_JASSQD010000001.1"/>
</dbReference>
<feature type="domain" description="SGNH hydrolase-type esterase" evidence="1">
    <location>
        <begin position="66"/>
        <end position="236"/>
    </location>
</feature>
<name>A0ABT7H7X6_9GAMM</name>
<dbReference type="InterPro" id="IPR036514">
    <property type="entry name" value="SGNH_hydro_sf"/>
</dbReference>
<protein>
    <submittedName>
        <fullName evidence="2">SGNH/GDSL hydrolase family protein</fullName>
    </submittedName>
</protein>
<keyword evidence="3" id="KW-1185">Reference proteome</keyword>
<organism evidence="2 3">
    <name type="scientific">Marinobacter albus</name>
    <dbReference type="NCBI Taxonomy" id="3030833"/>
    <lineage>
        <taxon>Bacteria</taxon>
        <taxon>Pseudomonadati</taxon>
        <taxon>Pseudomonadota</taxon>
        <taxon>Gammaproteobacteria</taxon>
        <taxon>Pseudomonadales</taxon>
        <taxon>Marinobacteraceae</taxon>
        <taxon>Marinobacter</taxon>
    </lineage>
</organism>
<sequence length="254" mass="27522">MTVVSARLAITAELAAMLYPLSTLALGPILIGQGHYVRRVTPSLPEPEGERDGVIGAGPELRLLIVGDSAAAGVGVPSQSEALAGRLAAQLGRRFRLQWRLLAETGRTSGDVVRALAQEPEACFDVALVSIGVNDVTGRTRDRQWLKHLDELSGQLAERFSVSHTLFTAIPPMHLFPALPQPLRWYLGLRARQLNGLLEDFCRHRAGTRFLSVGFPPEPGYMAADGFHPGADAYRVWAEHSATVICELTQTTAP</sequence>
<dbReference type="Gene3D" id="3.40.50.1110">
    <property type="entry name" value="SGNH hydrolase"/>
    <property type="match status" value="1"/>
</dbReference>
<evidence type="ECO:0000313" key="3">
    <source>
        <dbReference type="Proteomes" id="UP001223547"/>
    </source>
</evidence>
<proteinExistence type="predicted"/>
<evidence type="ECO:0000259" key="1">
    <source>
        <dbReference type="Pfam" id="PF13472"/>
    </source>
</evidence>
<dbReference type="Pfam" id="PF13472">
    <property type="entry name" value="Lipase_GDSL_2"/>
    <property type="match status" value="1"/>
</dbReference>
<dbReference type="Proteomes" id="UP001223547">
    <property type="component" value="Unassembled WGS sequence"/>
</dbReference>
<evidence type="ECO:0000313" key="2">
    <source>
        <dbReference type="EMBL" id="MDK9556042.1"/>
    </source>
</evidence>
<reference evidence="2 3" key="1">
    <citation type="submission" date="2023-05" db="EMBL/GenBank/DDBJ databases">
        <title>Marinobacter albus sp. nov., a marine bacterium isolated from sand in a coastal intertidal zone of huludao.</title>
        <authorList>
            <person name="Deng T."/>
        </authorList>
    </citation>
    <scope>NUCLEOTIDE SEQUENCE [LARGE SCALE GENOMIC DNA]</scope>
    <source>
        <strain evidence="2 3">M216</strain>
    </source>
</reference>
<accession>A0ABT7H7X6</accession>
<dbReference type="InterPro" id="IPR013830">
    <property type="entry name" value="SGNH_hydro"/>
</dbReference>
<dbReference type="EMBL" id="JASSQD010000001">
    <property type="protein sequence ID" value="MDK9556042.1"/>
    <property type="molecule type" value="Genomic_DNA"/>
</dbReference>
<gene>
    <name evidence="2" type="ORF">QQF73_00295</name>
</gene>
<keyword evidence="2" id="KW-0378">Hydrolase</keyword>
<dbReference type="CDD" id="cd01836">
    <property type="entry name" value="FeeA_FeeB_like"/>
    <property type="match status" value="1"/>
</dbReference>
<dbReference type="SUPFAM" id="SSF52266">
    <property type="entry name" value="SGNH hydrolase"/>
    <property type="match status" value="1"/>
</dbReference>
<comment type="caution">
    <text evidence="2">The sequence shown here is derived from an EMBL/GenBank/DDBJ whole genome shotgun (WGS) entry which is preliminary data.</text>
</comment>
<dbReference type="GO" id="GO:0016787">
    <property type="term" value="F:hydrolase activity"/>
    <property type="evidence" value="ECO:0007669"/>
    <property type="project" value="UniProtKB-KW"/>
</dbReference>